<evidence type="ECO:0000256" key="3">
    <source>
        <dbReference type="ARBA" id="ARBA00022833"/>
    </source>
</evidence>
<name>A0A550C450_9AGAR</name>
<dbReference type="OrthoDB" id="3007465at2759"/>
<dbReference type="SUPFAM" id="SSF144232">
    <property type="entry name" value="HIT/MYND zinc finger-like"/>
    <property type="match status" value="1"/>
</dbReference>
<evidence type="ECO:0000313" key="6">
    <source>
        <dbReference type="EMBL" id="TRM59579.1"/>
    </source>
</evidence>
<proteinExistence type="predicted"/>
<evidence type="ECO:0000256" key="2">
    <source>
        <dbReference type="ARBA" id="ARBA00022771"/>
    </source>
</evidence>
<evidence type="ECO:0000259" key="5">
    <source>
        <dbReference type="PROSITE" id="PS50865"/>
    </source>
</evidence>
<dbReference type="STRING" id="97359.A0A550C450"/>
<feature type="domain" description="MYND-type" evidence="5">
    <location>
        <begin position="1"/>
        <end position="35"/>
    </location>
</feature>
<dbReference type="GO" id="GO:0008270">
    <property type="term" value="F:zinc ion binding"/>
    <property type="evidence" value="ECO:0007669"/>
    <property type="project" value="UniProtKB-KW"/>
</dbReference>
<accession>A0A550C450</accession>
<dbReference type="InterPro" id="IPR002893">
    <property type="entry name" value="Znf_MYND"/>
</dbReference>
<evidence type="ECO:0000313" key="7">
    <source>
        <dbReference type="Proteomes" id="UP000320762"/>
    </source>
</evidence>
<sequence length="228" mass="25907">MGHNMQMLRCSTCKDRLYCSPTCQKKDWKLHRMNCSFLPVPLEPVPISPCAALTAEVQRASATIQAIVYAWSHIDDIMAPIDKNNAKMQLPSFRALAEYQIPHSFASMNAVLDNMSPTDRTLHAMRRLYWIDAVANMRMDENRQPWLVALRDTLMSPPLPKIIPEKALARPGELSVGEYEAIEQVTVVTALQKKLSTGDWNLTAEKVRWSNLATVYKQSKGSWLLDFM</sequence>
<dbReference type="Proteomes" id="UP000320762">
    <property type="component" value="Unassembled WGS sequence"/>
</dbReference>
<keyword evidence="3" id="KW-0862">Zinc</keyword>
<protein>
    <recommendedName>
        <fullName evidence="5">MYND-type domain-containing protein</fullName>
    </recommendedName>
</protein>
<dbReference type="AlphaFoldDB" id="A0A550C450"/>
<organism evidence="6 7">
    <name type="scientific">Schizophyllum amplum</name>
    <dbReference type="NCBI Taxonomy" id="97359"/>
    <lineage>
        <taxon>Eukaryota</taxon>
        <taxon>Fungi</taxon>
        <taxon>Dikarya</taxon>
        <taxon>Basidiomycota</taxon>
        <taxon>Agaricomycotina</taxon>
        <taxon>Agaricomycetes</taxon>
        <taxon>Agaricomycetidae</taxon>
        <taxon>Agaricales</taxon>
        <taxon>Schizophyllaceae</taxon>
        <taxon>Schizophyllum</taxon>
    </lineage>
</organism>
<comment type="caution">
    <text evidence="6">The sequence shown here is derived from an EMBL/GenBank/DDBJ whole genome shotgun (WGS) entry which is preliminary data.</text>
</comment>
<keyword evidence="2 4" id="KW-0863">Zinc-finger</keyword>
<keyword evidence="7" id="KW-1185">Reference proteome</keyword>
<evidence type="ECO:0000256" key="4">
    <source>
        <dbReference type="PROSITE-ProRule" id="PRU00134"/>
    </source>
</evidence>
<keyword evidence="1" id="KW-0479">Metal-binding</keyword>
<gene>
    <name evidence="6" type="ORF">BD626DRAFT_633110</name>
</gene>
<dbReference type="Gene3D" id="6.10.140.2220">
    <property type="match status" value="1"/>
</dbReference>
<dbReference type="EMBL" id="VDMD01000027">
    <property type="protein sequence ID" value="TRM59579.1"/>
    <property type="molecule type" value="Genomic_DNA"/>
</dbReference>
<reference evidence="6 7" key="1">
    <citation type="journal article" date="2019" name="New Phytol.">
        <title>Comparative genomics reveals unique wood-decay strategies and fruiting body development in the Schizophyllaceae.</title>
        <authorList>
            <person name="Almasi E."/>
            <person name="Sahu N."/>
            <person name="Krizsan K."/>
            <person name="Balint B."/>
            <person name="Kovacs G.M."/>
            <person name="Kiss B."/>
            <person name="Cseklye J."/>
            <person name="Drula E."/>
            <person name="Henrissat B."/>
            <person name="Nagy I."/>
            <person name="Chovatia M."/>
            <person name="Adam C."/>
            <person name="LaButti K."/>
            <person name="Lipzen A."/>
            <person name="Riley R."/>
            <person name="Grigoriev I.V."/>
            <person name="Nagy L.G."/>
        </authorList>
    </citation>
    <scope>NUCLEOTIDE SEQUENCE [LARGE SCALE GENOMIC DNA]</scope>
    <source>
        <strain evidence="6 7">NL-1724</strain>
    </source>
</reference>
<evidence type="ECO:0000256" key="1">
    <source>
        <dbReference type="ARBA" id="ARBA00022723"/>
    </source>
</evidence>
<dbReference type="PROSITE" id="PS50865">
    <property type="entry name" value="ZF_MYND_2"/>
    <property type="match status" value="1"/>
</dbReference>
<dbReference type="Pfam" id="PF01753">
    <property type="entry name" value="zf-MYND"/>
    <property type="match status" value="1"/>
</dbReference>